<reference evidence="3 4" key="1">
    <citation type="submission" date="2024-04" db="EMBL/GenBank/DDBJ databases">
        <title>Draft genome sequence of Thalassolituus maritimus NBRC 116585.</title>
        <authorList>
            <person name="Miyakawa T."/>
            <person name="Kusuya Y."/>
            <person name="Miura T."/>
        </authorList>
    </citation>
    <scope>NUCLEOTIDE SEQUENCE [LARGE SCALE GENOMIC DNA]</scope>
    <source>
        <strain evidence="3 4">5NW40-0001</strain>
    </source>
</reference>
<dbReference type="InterPro" id="IPR013783">
    <property type="entry name" value="Ig-like_fold"/>
</dbReference>
<gene>
    <name evidence="3" type="ORF">NBRC116585_00360</name>
</gene>
<evidence type="ECO:0000256" key="1">
    <source>
        <dbReference type="SAM" id="MobiDB-lite"/>
    </source>
</evidence>
<organism evidence="3 4">
    <name type="scientific">Thalassolituus maritimus</name>
    <dbReference type="NCBI Taxonomy" id="484498"/>
    <lineage>
        <taxon>Bacteria</taxon>
        <taxon>Pseudomonadati</taxon>
        <taxon>Pseudomonadota</taxon>
        <taxon>Gammaproteobacteria</taxon>
        <taxon>Oceanospirillales</taxon>
        <taxon>Oceanospirillaceae</taxon>
        <taxon>Thalassolituus</taxon>
    </lineage>
</organism>
<protein>
    <recommendedName>
        <fullName evidence="5">Cadherin domain-containing protein</fullName>
    </recommendedName>
</protein>
<feature type="compositionally biased region" description="Low complexity" evidence="1">
    <location>
        <begin position="1392"/>
        <end position="1401"/>
    </location>
</feature>
<feature type="chain" id="PRO_5045670894" description="Cadherin domain-containing protein" evidence="2">
    <location>
        <begin position="40"/>
        <end position="1435"/>
    </location>
</feature>
<dbReference type="EMBL" id="BAABWH010000001">
    <property type="protein sequence ID" value="GAA6143919.1"/>
    <property type="molecule type" value="Genomic_DNA"/>
</dbReference>
<dbReference type="InterPro" id="IPR008969">
    <property type="entry name" value="CarboxyPept-like_regulatory"/>
</dbReference>
<dbReference type="Pfam" id="PF17963">
    <property type="entry name" value="Big_9"/>
    <property type="match status" value="4"/>
</dbReference>
<dbReference type="NCBIfam" id="NF012211">
    <property type="entry name" value="tand_rpt_95"/>
    <property type="match status" value="2"/>
</dbReference>
<feature type="signal peptide" evidence="2">
    <location>
        <begin position="1"/>
        <end position="39"/>
    </location>
</feature>
<evidence type="ECO:0000313" key="3">
    <source>
        <dbReference type="EMBL" id="GAA6143919.1"/>
    </source>
</evidence>
<keyword evidence="4" id="KW-1185">Reference proteome</keyword>
<feature type="region of interest" description="Disordered" evidence="1">
    <location>
        <begin position="1372"/>
        <end position="1410"/>
    </location>
</feature>
<dbReference type="SUPFAM" id="SSF55486">
    <property type="entry name" value="Metalloproteases ('zincins'), catalytic domain"/>
    <property type="match status" value="1"/>
</dbReference>
<proteinExistence type="predicted"/>
<accession>A0ABP9ZUV2</accession>
<evidence type="ECO:0000313" key="4">
    <source>
        <dbReference type="Proteomes" id="UP001481413"/>
    </source>
</evidence>
<name>A0ABP9ZUV2_9GAMM</name>
<dbReference type="Gene3D" id="2.60.40.1120">
    <property type="entry name" value="Carboxypeptidase-like, regulatory domain"/>
    <property type="match status" value="1"/>
</dbReference>
<keyword evidence="2" id="KW-0732">Signal</keyword>
<sequence length="1435" mass="153930">MQYMDSNTIISRFPQITSSFLSVGLAALLALLTVNTATADISIVTQDGANEGFNDPTAAEPVGGNSGESLGQQRINVFNEAARLITLQLNISQPIRVEANFDPLYCSTNAAMLGSAGPAAWTTDESTMRAVPDALQNQLSGGDVYSPDGEILATFNSAIDNNSGCLSDSNWYYGFDEPPGNDLSLLSTVMHELIHGLGFVSLLQSSGNSGYWIRYEGQPTQYFYDPFTENLMDGETGILLPNTNSARRRIALRSETQLIWVGEHANEAAAEHTDGVSSGQLQMYAPATYDAGSSVSHFNTSVTPNELMEPFDTGFETSSELSFAALLDIGWDRPQSPPELASIGDQTINEDQRLETEISATDINEDTLTFSVTSDEPKLNVSLRETSTRVYLVVNPEENFYGEGSVTVTVSDGTSTDEETLTVTVNSVNDLPVITVDEINLRTQEEQSLTFTVNATDIDHTTLIYTVRSLSEDISASVSGNSITLSPSQDKWGNYPFSVSVSDGVGSVSQGMMLYVENVNDLPYVSAEGGTTAEDTTWSTTFSYGDVDGRAVTLNASADVADTQLSISGDGSTGSLEVSPPTDFYGDIQVTVAVTENSFDVFGTGSSPATVTDTFILTVSPVNDAPTLAEISNQSMRASDTLSINLDGEDVDNDALSYSISSNPQSFNARISQGQLILELDGTYIGTASLGITVSDGSLTATQSFLIEVGVDNVAPVLGSIESLTTEEDSTLSFTVGAEDEDADPLIFSVSGLPDWVSAEVLPLPSEDGTSQANIQIVPAEDAFGEFSFTVTVSDGVLADWQVVSAHITAVNDAPEFSSEFPASVTMEEDSTRQLTMLAVDAESDAYFFSVENAPETVTARVSGSVLILEPERDFNGEVTVTLEVYGNGGSNFHTLTINVTPVNDRPLIGSISNLNMSFDSTTELAIPLTDTEGDAVVSVSSQYPELVQAEIIDGVLQLSSPKGYNGPVLITLTIFDGEFESIRPFVVTITGGKPRPEIIAYVDGEEAHNGDVIPLSTQYQAEPFHLNIYSKVGEWQYSVWYNNEERLDLIEIDARGDLTIAVPATGAFAGEYEILATDVDEVVPPLTVQFSRPPAYSLNADPLLIGSDQGRLKVRGLVAGQTINATTYSNNLQIFHPQEGQELPAVVLDDPENQNETGIGLLYPVGTDDNTRAFFDLSMADFPIKSNVITGKEGIHHTVQVVDDNAQSIAGVVLTLTSDNLDGWGMSDTQLTDDAGEATLTLPPTELRLQASKDGYHPETLDIVISESMIETRVTLLPRPGFYTLRVKLLANEFDFSAALPTVFVEFANGETEQVSLTSVSTTTAYAEWQWDWSGSVPSGLLIIHEDATEYTAQLDTRQNSESKEAYLWAKPSHNLPEPEDGSGDNESPNSTEETASESDGSGGSSGGGNAAWLLVTALALLGRRRTKRVNQAR</sequence>
<comment type="caution">
    <text evidence="3">The sequence shown here is derived from an EMBL/GenBank/DDBJ whole genome shotgun (WGS) entry which is preliminary data.</text>
</comment>
<dbReference type="Gene3D" id="2.60.40.10">
    <property type="entry name" value="Immunoglobulins"/>
    <property type="match status" value="4"/>
</dbReference>
<evidence type="ECO:0000256" key="2">
    <source>
        <dbReference type="SAM" id="SignalP"/>
    </source>
</evidence>
<dbReference type="Proteomes" id="UP001481413">
    <property type="component" value="Unassembled WGS sequence"/>
</dbReference>
<evidence type="ECO:0008006" key="5">
    <source>
        <dbReference type="Google" id="ProtNLM"/>
    </source>
</evidence>
<dbReference type="SUPFAM" id="SSF49464">
    <property type="entry name" value="Carboxypeptidase regulatory domain-like"/>
    <property type="match status" value="1"/>
</dbReference>